<dbReference type="InterPro" id="IPR050109">
    <property type="entry name" value="HTH-type_TetR-like_transc_reg"/>
</dbReference>
<sequence length="214" mass="24394">MSESLTVLAGHSGYSVPRNTRGMRTTQQLLEAGRRLLRRRFLDEVSIQEICASANVTTGAFYKRFDGKEAYFKALQTLLIAKLREATTARMAELDARPWTLREVTEVLARNLRLWVCRNEGVLRASLVERASTHDPIRAVNLEYVEQLVPRLAKMHPRGPSPELESVIRFAYQSMIGTLVFTLINRTGSYALTDRRLEQAMAKQFYLFVTQGLD</sequence>
<evidence type="ECO:0000313" key="5">
    <source>
        <dbReference type="Proteomes" id="UP000249638"/>
    </source>
</evidence>
<dbReference type="EMBL" id="QKZN01000007">
    <property type="protein sequence ID" value="PZX26136.1"/>
    <property type="molecule type" value="Genomic_DNA"/>
</dbReference>
<comment type="caution">
    <text evidence="4">The sequence shown here is derived from an EMBL/GenBank/DDBJ whole genome shotgun (WGS) entry which is preliminary data.</text>
</comment>
<proteinExistence type="predicted"/>
<dbReference type="AlphaFoldDB" id="A0A2W7QPD8"/>
<dbReference type="InterPro" id="IPR009057">
    <property type="entry name" value="Homeodomain-like_sf"/>
</dbReference>
<evidence type="ECO:0000313" key="4">
    <source>
        <dbReference type="EMBL" id="PZX26136.1"/>
    </source>
</evidence>
<reference evidence="4" key="1">
    <citation type="submission" date="2018-06" db="EMBL/GenBank/DDBJ databases">
        <title>Genomic Encyclopedia of Type Strains, Phase IV (KMG-V): Genome sequencing to study the core and pangenomes of soil and plant-associated prokaryotes.</title>
        <authorList>
            <person name="Whitman W."/>
        </authorList>
    </citation>
    <scope>NUCLEOTIDE SEQUENCE [LARGE SCALE GENOMIC DNA]</scope>
    <source>
        <strain evidence="4">MLR2-44</strain>
    </source>
</reference>
<dbReference type="PANTHER" id="PTHR30055">
    <property type="entry name" value="HTH-TYPE TRANSCRIPTIONAL REGULATOR RUTR"/>
    <property type="match status" value="1"/>
</dbReference>
<evidence type="ECO:0000259" key="3">
    <source>
        <dbReference type="PROSITE" id="PS50977"/>
    </source>
</evidence>
<dbReference type="Proteomes" id="UP000249638">
    <property type="component" value="Unassembled WGS sequence"/>
</dbReference>
<dbReference type="PANTHER" id="PTHR30055:SF146">
    <property type="entry name" value="HTH-TYPE TRANSCRIPTIONAL DUAL REGULATOR CECR"/>
    <property type="match status" value="1"/>
</dbReference>
<keyword evidence="1 2" id="KW-0238">DNA-binding</keyword>
<accession>A0A2W7QPD8</accession>
<feature type="DNA-binding region" description="H-T-H motif" evidence="2">
    <location>
        <begin position="46"/>
        <end position="65"/>
    </location>
</feature>
<dbReference type="GO" id="GO:0000976">
    <property type="term" value="F:transcription cis-regulatory region binding"/>
    <property type="evidence" value="ECO:0007669"/>
    <property type="project" value="TreeGrafter"/>
</dbReference>
<feature type="domain" description="HTH tetR-type" evidence="3">
    <location>
        <begin position="23"/>
        <end position="83"/>
    </location>
</feature>
<dbReference type="GO" id="GO:0003700">
    <property type="term" value="F:DNA-binding transcription factor activity"/>
    <property type="evidence" value="ECO:0007669"/>
    <property type="project" value="TreeGrafter"/>
</dbReference>
<evidence type="ECO:0000256" key="1">
    <source>
        <dbReference type="ARBA" id="ARBA00023125"/>
    </source>
</evidence>
<evidence type="ECO:0000256" key="2">
    <source>
        <dbReference type="PROSITE-ProRule" id="PRU00335"/>
    </source>
</evidence>
<keyword evidence="5" id="KW-1185">Reference proteome</keyword>
<dbReference type="PROSITE" id="PS50977">
    <property type="entry name" value="HTH_TETR_2"/>
    <property type="match status" value="1"/>
</dbReference>
<name>A0A2W7QPD8_9BURK</name>
<dbReference type="Pfam" id="PF00440">
    <property type="entry name" value="TetR_N"/>
    <property type="match status" value="1"/>
</dbReference>
<dbReference type="Gene3D" id="1.10.357.10">
    <property type="entry name" value="Tetracycline Repressor, domain 2"/>
    <property type="match status" value="1"/>
</dbReference>
<dbReference type="InterPro" id="IPR001647">
    <property type="entry name" value="HTH_TetR"/>
</dbReference>
<protein>
    <submittedName>
        <fullName evidence="4">TetR family transcriptional regulator</fullName>
    </submittedName>
</protein>
<organism evidence="4 5">
    <name type="scientific">Cupriavidus phytorum</name>
    <dbReference type="NCBI Taxonomy" id="3024399"/>
    <lineage>
        <taxon>Bacteria</taxon>
        <taxon>Pseudomonadati</taxon>
        <taxon>Pseudomonadota</taxon>
        <taxon>Betaproteobacteria</taxon>
        <taxon>Burkholderiales</taxon>
        <taxon>Burkholderiaceae</taxon>
        <taxon>Cupriavidus</taxon>
    </lineage>
</organism>
<dbReference type="SUPFAM" id="SSF46689">
    <property type="entry name" value="Homeodomain-like"/>
    <property type="match status" value="1"/>
</dbReference>
<gene>
    <name evidence="4" type="ORF">C7416_107206</name>
</gene>